<feature type="domain" description="Trans-2-enoyl-CoA reductase-like NAD(P)H binding" evidence="1">
    <location>
        <begin position="2"/>
        <end position="48"/>
    </location>
</feature>
<sequence length="48" mass="5330">MVIHPKIRGFICTNAHPVGCAAHVQQQIDFIQQQPKIEAVPQRVLVIG</sequence>
<accession>A0A2T4D2A6</accession>
<proteinExistence type="predicted"/>
<protein>
    <submittedName>
        <fullName evidence="2">Bifunctional NADH-specific enoyl-ACP reductase/trans-2-enoyl-CoA reductase</fullName>
    </submittedName>
</protein>
<reference evidence="2 3" key="1">
    <citation type="submission" date="2018-03" db="EMBL/GenBank/DDBJ databases">
        <title>Cross-interface Injection: A General Nanoliter Liquid Handling Method Applied to Single Cells Genome Amplification Automated Nanoliter Liquid Handling Applied to Single Cell Multiple Displacement Amplification.</title>
        <authorList>
            <person name="Yun J."/>
            <person name="Xu P."/>
            <person name="Xu J."/>
            <person name="Dai X."/>
            <person name="Wang Y."/>
            <person name="Zheng X."/>
            <person name="Cao C."/>
            <person name="Yi Q."/>
            <person name="Zhu Y."/>
            <person name="Wang L."/>
            <person name="Dong Z."/>
            <person name="Huang Y."/>
            <person name="Huang L."/>
            <person name="Du W."/>
        </authorList>
    </citation>
    <scope>NUCLEOTIDE SEQUENCE [LARGE SCALE GENOMIC DNA]</scope>
    <source>
        <strain evidence="2 3">A12-4</strain>
    </source>
</reference>
<dbReference type="Proteomes" id="UP000242087">
    <property type="component" value="Unassembled WGS sequence"/>
</dbReference>
<gene>
    <name evidence="2" type="ORF">C9927_04850</name>
</gene>
<dbReference type="EMBL" id="PYVF01000134">
    <property type="protein sequence ID" value="PTB87954.1"/>
    <property type="molecule type" value="Genomic_DNA"/>
</dbReference>
<evidence type="ECO:0000313" key="3">
    <source>
        <dbReference type="Proteomes" id="UP000242087"/>
    </source>
</evidence>
<dbReference type="PANTHER" id="PTHR37480">
    <property type="entry name" value="ENOYL-[ACYL-CARRIER-PROTEIN] REDUCTASE [NADH]"/>
    <property type="match status" value="1"/>
</dbReference>
<evidence type="ECO:0000313" key="2">
    <source>
        <dbReference type="EMBL" id="PTB87954.1"/>
    </source>
</evidence>
<evidence type="ECO:0000259" key="1">
    <source>
        <dbReference type="Pfam" id="PF12242"/>
    </source>
</evidence>
<dbReference type="Gene3D" id="3.40.50.720">
    <property type="entry name" value="NAD(P)-binding Rossmann-like Domain"/>
    <property type="match status" value="1"/>
</dbReference>
<dbReference type="AlphaFoldDB" id="A0A2T4D2A6"/>
<dbReference type="InterPro" id="IPR010758">
    <property type="entry name" value="Trans-2-enoyl-CoA_reductase"/>
</dbReference>
<dbReference type="InterPro" id="IPR050048">
    <property type="entry name" value="FabV-like_NADH_b"/>
</dbReference>
<dbReference type="GO" id="GO:0004318">
    <property type="term" value="F:enoyl-[acyl-carrier-protein] reductase (NADH) activity"/>
    <property type="evidence" value="ECO:0007669"/>
    <property type="project" value="TreeGrafter"/>
</dbReference>
<dbReference type="Pfam" id="PF12242">
    <property type="entry name" value="Eno-Rase_NADH_b"/>
    <property type="match status" value="1"/>
</dbReference>
<dbReference type="GO" id="GO:0050343">
    <property type="term" value="F:trans-2-enoyl-CoA reductase (NADH) activity"/>
    <property type="evidence" value="ECO:0007669"/>
    <property type="project" value="TreeGrafter"/>
</dbReference>
<feature type="non-terminal residue" evidence="2">
    <location>
        <position position="48"/>
    </location>
</feature>
<dbReference type="GO" id="GO:0051287">
    <property type="term" value="F:NAD binding"/>
    <property type="evidence" value="ECO:0007669"/>
    <property type="project" value="TreeGrafter"/>
</dbReference>
<comment type="caution">
    <text evidence="2">The sequence shown here is derived from an EMBL/GenBank/DDBJ whole genome shotgun (WGS) entry which is preliminary data.</text>
</comment>
<dbReference type="PANTHER" id="PTHR37480:SF1">
    <property type="entry name" value="ENOYL-[ACYL-CARRIER-PROTEIN] REDUCTASE [NADH]"/>
    <property type="match status" value="1"/>
</dbReference>
<name>A0A2T4D2A6_9GAMM</name>
<dbReference type="GO" id="GO:0006633">
    <property type="term" value="P:fatty acid biosynthetic process"/>
    <property type="evidence" value="ECO:0007669"/>
    <property type="project" value="TreeGrafter"/>
</dbReference>
<organism evidence="2 3">
    <name type="scientific">Pseudidiomarina aestuarii</name>
    <dbReference type="NCBI Taxonomy" id="624146"/>
    <lineage>
        <taxon>Bacteria</taxon>
        <taxon>Pseudomonadati</taxon>
        <taxon>Pseudomonadota</taxon>
        <taxon>Gammaproteobacteria</taxon>
        <taxon>Alteromonadales</taxon>
        <taxon>Idiomarinaceae</taxon>
        <taxon>Pseudidiomarina</taxon>
    </lineage>
</organism>